<gene>
    <name evidence="6" type="ORF">FB389_1985</name>
</gene>
<dbReference type="InterPro" id="IPR002543">
    <property type="entry name" value="FtsK_dom"/>
</dbReference>
<comment type="caution">
    <text evidence="6">The sequence shown here is derived from an EMBL/GenBank/DDBJ whole genome shotgun (WGS) entry which is preliminary data.</text>
</comment>
<dbReference type="EMBL" id="VFNV01000001">
    <property type="protein sequence ID" value="TQK77266.1"/>
    <property type="molecule type" value="Genomic_DNA"/>
</dbReference>
<sequence length="1458" mass="151751">MRWELRDAQRWLVILECDSNATVGMIAHTIAGAIRGVIGPALEPMTLCMSDTGAPPWRPVAPAMTLAAAGIRSGASIRLLPVSAVRVADMSPAPWAMMRVRTSTGATAAAPLVTVPAEIGRGWPCDLRVLDGAVPRRALAIEPAGRHHQGHLTHCQVSDPSGSWTRIVPVPGSFTARGLTCEIASAPGGRVATAGGPFAATGCRNDLFEAILPAPDVHPLPPPPRAHTPAAEPAPASSFAMGSLAVSVGIPACAGIVLWAATGQTAMLSMTALSLAIGLGTMAEQWWRTRRELRLHDREHARALAAAKQDAAAAHATYVAALDAAVPDAAAAAAEIAARGSRIWCRQPGNAKFLTLRLGYAAGGGSGEAAAEGREAAERLAAAEGRAGVGPSDTAGPTESASLTGRVLLVNLREKPVLGVCGVREDALALARAAIVQLIAFHSPSHVRVMACVPGSHGADWRWLAWLPHVRPGDGLTDSDDDDGVVRMQDAVEREIASRLADRGNRPEAESTWPAVVIALAWPKSSHVARWAQVARTGGSVGVHVIWVAAAADSLPPATSQFVEMIPAAHFVDAETGLRCPLRACDSLDAVAAEAAARSLAPCRDGSGHATATELAHRVGLVAALGSWATDPAGVASRWSDPPAGLTCPIGLAPAASATISLVRDGPHALVGGTTGSGKSEFLQAWVLALAANYSPRDVTFLLIDFKGGATFARAAQLPHVVGVVTDLSDALVMRVLVSLRAEIRHREQVLAHWGCADVGALRALRPAVVLPPLVIVIDEFAALVTEVPDFIEGIIDIARRGRSLGIHLILATQRPAGVVSDNVRANTSIKVCLRVASAEDSIDVIGVDAAYRLPKQFPGRAFLKIGAEPAYMCQSAYAGEPASSEGPRPMPTLCNAPGFARAPDDFDDRNCVDARRRDAAGDVAARPSNQLEQVTAAIAQAALAAGEMPPRRPWLDPLPAVVRLAEIEHLLEPRTITLGLLDDPATQSQPPWAWDLSDPRPTFVIGGPGSGKTSLLHTVVAAVGRYSMSELNGAWSGPAVQVHILDAVGDIDPDCGDVPVVVNLIRGTDRERLGLALQEIAALAGERRNGRDTANEPPVIVLVNGIDVLARLYERDMIGTLGTLAGEIARAGALGIHLLATAASLSEIPHDLRADGPVIVRIGVGADGVTRSPGAINADPERGSAQVEGRIAIDAKPRCEGQEVEDAHGFRRLAARIAAAGVVRPGRPVVALPAAIALSEVTRPDSPRPDSPRAAPVVGIAAGTLRPVAVEWDRGVRVTGGVQAGKTTAALTLLYGAILARSVRAPLVVAPDSRAAEVVPPAVAAVSEIITGASQCADLLRDAAQDARTDRLAWDAVVVLEAAGFGAGDTEGIIAGVCAAATRNRIPVVIESDETELGRCWSLLDYARTLPNRLIMNPTADEAAALEVERWSLAPVAGRAIISTARAARVVQVALPM</sequence>
<dbReference type="SUPFAM" id="SSF52540">
    <property type="entry name" value="P-loop containing nucleoside triphosphate hydrolases"/>
    <property type="match status" value="2"/>
</dbReference>
<dbReference type="SMART" id="SM00382">
    <property type="entry name" value="AAA"/>
    <property type="match status" value="2"/>
</dbReference>
<dbReference type="InterPro" id="IPR027417">
    <property type="entry name" value="P-loop_NTPase"/>
</dbReference>
<evidence type="ECO:0000313" key="7">
    <source>
        <dbReference type="Proteomes" id="UP000316181"/>
    </source>
</evidence>
<dbReference type="Gene3D" id="3.40.50.300">
    <property type="entry name" value="P-loop containing nucleotide triphosphate hydrolases"/>
    <property type="match status" value="3"/>
</dbReference>
<feature type="binding site" evidence="3">
    <location>
        <begin position="673"/>
        <end position="680"/>
    </location>
    <ligand>
        <name>ATP</name>
        <dbReference type="ChEBI" id="CHEBI:30616"/>
    </ligand>
</feature>
<dbReference type="GO" id="GO:0005524">
    <property type="term" value="F:ATP binding"/>
    <property type="evidence" value="ECO:0007669"/>
    <property type="project" value="UniProtKB-UniRule"/>
</dbReference>
<name>A0A542SRL3_9MICO</name>
<dbReference type="PANTHER" id="PTHR22683:SF1">
    <property type="entry name" value="TYPE VII SECRETION SYSTEM PROTEIN ESSC"/>
    <property type="match status" value="1"/>
</dbReference>
<evidence type="ECO:0000256" key="1">
    <source>
        <dbReference type="ARBA" id="ARBA00022741"/>
    </source>
</evidence>
<dbReference type="GO" id="GO:0003677">
    <property type="term" value="F:DNA binding"/>
    <property type="evidence" value="ECO:0007669"/>
    <property type="project" value="InterPro"/>
</dbReference>
<evidence type="ECO:0000313" key="6">
    <source>
        <dbReference type="EMBL" id="TQK77266.1"/>
    </source>
</evidence>
<evidence type="ECO:0000256" key="3">
    <source>
        <dbReference type="PROSITE-ProRule" id="PRU00289"/>
    </source>
</evidence>
<dbReference type="PANTHER" id="PTHR22683">
    <property type="entry name" value="SPORULATION PROTEIN RELATED"/>
    <property type="match status" value="1"/>
</dbReference>
<protein>
    <submittedName>
        <fullName evidence="6">S-DNA-T family DNA segregation ATPase FtsK/SpoIIIE</fullName>
    </submittedName>
</protein>
<keyword evidence="2 3" id="KW-0067">ATP-binding</keyword>
<feature type="region of interest" description="Disordered" evidence="4">
    <location>
        <begin position="371"/>
        <end position="400"/>
    </location>
</feature>
<dbReference type="CDD" id="cd01127">
    <property type="entry name" value="TrwB_TraG_TraD_VirD4"/>
    <property type="match status" value="1"/>
</dbReference>
<feature type="domain" description="FtsK" evidence="5">
    <location>
        <begin position="655"/>
        <end position="843"/>
    </location>
</feature>
<dbReference type="Proteomes" id="UP000316181">
    <property type="component" value="Unassembled WGS sequence"/>
</dbReference>
<proteinExistence type="predicted"/>
<organism evidence="6 7">
    <name type="scientific">Rarobacter incanus</name>
    <dbReference type="NCBI Taxonomy" id="153494"/>
    <lineage>
        <taxon>Bacteria</taxon>
        <taxon>Bacillati</taxon>
        <taxon>Actinomycetota</taxon>
        <taxon>Actinomycetes</taxon>
        <taxon>Micrococcales</taxon>
        <taxon>Rarobacteraceae</taxon>
        <taxon>Rarobacter</taxon>
    </lineage>
</organism>
<dbReference type="InterPro" id="IPR050206">
    <property type="entry name" value="FtsK/SpoIIIE/SftA"/>
</dbReference>
<accession>A0A542SRL3</accession>
<evidence type="ECO:0000256" key="4">
    <source>
        <dbReference type="SAM" id="MobiDB-lite"/>
    </source>
</evidence>
<keyword evidence="7" id="KW-1185">Reference proteome</keyword>
<dbReference type="InterPro" id="IPR003593">
    <property type="entry name" value="AAA+_ATPase"/>
</dbReference>
<dbReference type="Pfam" id="PF01580">
    <property type="entry name" value="FtsK_SpoIIIE"/>
    <property type="match status" value="1"/>
</dbReference>
<evidence type="ECO:0000256" key="2">
    <source>
        <dbReference type="ARBA" id="ARBA00022840"/>
    </source>
</evidence>
<dbReference type="PROSITE" id="PS50901">
    <property type="entry name" value="FTSK"/>
    <property type="match status" value="1"/>
</dbReference>
<reference evidence="6 7" key="1">
    <citation type="submission" date="2019-06" db="EMBL/GenBank/DDBJ databases">
        <title>Sequencing the genomes of 1000 actinobacteria strains.</title>
        <authorList>
            <person name="Klenk H.-P."/>
        </authorList>
    </citation>
    <scope>NUCLEOTIDE SEQUENCE [LARGE SCALE GENOMIC DNA]</scope>
    <source>
        <strain evidence="6 7">DSM 10596</strain>
    </source>
</reference>
<evidence type="ECO:0000259" key="5">
    <source>
        <dbReference type="PROSITE" id="PS50901"/>
    </source>
</evidence>
<dbReference type="RefSeq" id="WP_170207950.1">
    <property type="nucleotide sequence ID" value="NZ_BAAATB010000006.1"/>
</dbReference>
<keyword evidence="1 3" id="KW-0547">Nucleotide-binding</keyword>